<proteinExistence type="predicted"/>
<dbReference type="Proteomes" id="UP000827724">
    <property type="component" value="Unassembled WGS sequence"/>
</dbReference>
<sequence length="70" mass="8379">MRQLVCRLAAYRPRTRDHHQRFESAYPPVPVRDEDEAKTPRQRFPLLYNLFFCRTSASFASWCPRSCVDM</sequence>
<evidence type="ECO:0000313" key="2">
    <source>
        <dbReference type="Proteomes" id="UP000827724"/>
    </source>
</evidence>
<protein>
    <submittedName>
        <fullName evidence="1">Uncharacterized protein</fullName>
    </submittedName>
</protein>
<gene>
    <name evidence="1" type="ORF">Trco_008085</name>
</gene>
<dbReference type="AlphaFoldDB" id="A0A9P8QEX5"/>
<name>A0A9P8QEX5_9HYPO</name>
<evidence type="ECO:0000313" key="1">
    <source>
        <dbReference type="EMBL" id="KAH6603310.1"/>
    </source>
</evidence>
<organism evidence="1 2">
    <name type="scientific">Trichoderma cornu-damae</name>
    <dbReference type="NCBI Taxonomy" id="654480"/>
    <lineage>
        <taxon>Eukaryota</taxon>
        <taxon>Fungi</taxon>
        <taxon>Dikarya</taxon>
        <taxon>Ascomycota</taxon>
        <taxon>Pezizomycotina</taxon>
        <taxon>Sordariomycetes</taxon>
        <taxon>Hypocreomycetidae</taxon>
        <taxon>Hypocreales</taxon>
        <taxon>Hypocreaceae</taxon>
        <taxon>Trichoderma</taxon>
    </lineage>
</organism>
<accession>A0A9P8QEX5</accession>
<reference evidence="1" key="1">
    <citation type="submission" date="2021-08" db="EMBL/GenBank/DDBJ databases">
        <title>Chromosome-Level Trichoderma cornu-damae using Hi-C Data.</title>
        <authorList>
            <person name="Kim C.S."/>
        </authorList>
    </citation>
    <scope>NUCLEOTIDE SEQUENCE</scope>
    <source>
        <strain evidence="1">KA19-0412C</strain>
    </source>
</reference>
<keyword evidence="2" id="KW-1185">Reference proteome</keyword>
<dbReference type="EMBL" id="JAIWOZ010000007">
    <property type="protein sequence ID" value="KAH6603310.1"/>
    <property type="molecule type" value="Genomic_DNA"/>
</dbReference>
<comment type="caution">
    <text evidence="1">The sequence shown here is derived from an EMBL/GenBank/DDBJ whole genome shotgun (WGS) entry which is preliminary data.</text>
</comment>